<dbReference type="Gene3D" id="1.10.510.10">
    <property type="entry name" value="Transferase(Phosphotransferase) domain 1"/>
    <property type="match status" value="1"/>
</dbReference>
<reference evidence="7 8" key="1">
    <citation type="submission" date="2020-04" db="EMBL/GenBank/DDBJ databases">
        <title>Perkinsus olseni comparative genomics.</title>
        <authorList>
            <person name="Bogema D.R."/>
        </authorList>
    </citation>
    <scope>NUCLEOTIDE SEQUENCE [LARGE SCALE GENOMIC DNA]</scope>
    <source>
        <strain evidence="7">00978-12</strain>
    </source>
</reference>
<feature type="repeat" description="WD" evidence="3">
    <location>
        <begin position="1655"/>
        <end position="1696"/>
    </location>
</feature>
<dbReference type="SUPFAM" id="SSF48371">
    <property type="entry name" value="ARM repeat"/>
    <property type="match status" value="1"/>
</dbReference>
<dbReference type="PROSITE" id="PS00678">
    <property type="entry name" value="WD_REPEATS_1"/>
    <property type="match status" value="1"/>
</dbReference>
<dbReference type="InterPro" id="IPR036322">
    <property type="entry name" value="WD40_repeat_dom_sf"/>
</dbReference>
<comment type="caution">
    <text evidence="7">The sequence shown here is derived from an EMBL/GenBank/DDBJ whole genome shotgun (WGS) entry which is preliminary data.</text>
</comment>
<dbReference type="GO" id="GO:0008017">
    <property type="term" value="F:microtubule binding"/>
    <property type="evidence" value="ECO:0007669"/>
    <property type="project" value="InterPro"/>
</dbReference>
<feature type="region of interest" description="Disordered" evidence="4">
    <location>
        <begin position="1398"/>
        <end position="1445"/>
    </location>
</feature>
<protein>
    <submittedName>
        <fullName evidence="7">Serine threonine kinase</fullName>
    </submittedName>
</protein>
<dbReference type="InterPro" id="IPR015943">
    <property type="entry name" value="WD40/YVTN_repeat-like_dom_sf"/>
</dbReference>
<dbReference type="PROSITE" id="PS00108">
    <property type="entry name" value="PROTEIN_KINASE_ST"/>
    <property type="match status" value="1"/>
</dbReference>
<dbReference type="Proteomes" id="UP000541610">
    <property type="component" value="Unassembled WGS sequence"/>
</dbReference>
<dbReference type="PROSITE" id="PS50294">
    <property type="entry name" value="WD_REPEATS_REGION"/>
    <property type="match status" value="1"/>
</dbReference>
<dbReference type="PROSITE" id="PS50897">
    <property type="entry name" value="CTLH"/>
    <property type="match status" value="1"/>
</dbReference>
<dbReference type="PROSITE" id="PS50011">
    <property type="entry name" value="PROTEIN_KINASE_DOM"/>
    <property type="match status" value="1"/>
</dbReference>
<dbReference type="SMART" id="SM00220">
    <property type="entry name" value="S_TKc"/>
    <property type="match status" value="1"/>
</dbReference>
<dbReference type="PROSITE" id="PS50896">
    <property type="entry name" value="LISH"/>
    <property type="match status" value="1"/>
</dbReference>
<dbReference type="Pfam" id="PF00069">
    <property type="entry name" value="Pkinase"/>
    <property type="match status" value="1"/>
</dbReference>
<dbReference type="Pfam" id="PF00400">
    <property type="entry name" value="WD40"/>
    <property type="match status" value="2"/>
</dbReference>
<dbReference type="Gene3D" id="2.130.10.10">
    <property type="entry name" value="YVTN repeat-like/Quinoprotein amine dehydrogenase"/>
    <property type="match status" value="2"/>
</dbReference>
<dbReference type="InterPro" id="IPR006595">
    <property type="entry name" value="CTLH_C"/>
</dbReference>
<evidence type="ECO:0000313" key="7">
    <source>
        <dbReference type="EMBL" id="KAF4693590.1"/>
    </source>
</evidence>
<accession>A0A7J6PDM6</accession>
<dbReference type="SMART" id="SM00320">
    <property type="entry name" value="WD40"/>
    <property type="match status" value="6"/>
</dbReference>
<name>A0A7J6PDM6_PEROL</name>
<dbReference type="InterPro" id="IPR006594">
    <property type="entry name" value="LisH"/>
</dbReference>
<feature type="repeat" description="WD" evidence="3">
    <location>
        <begin position="1794"/>
        <end position="1829"/>
    </location>
</feature>
<organism evidence="7 8">
    <name type="scientific">Perkinsus olseni</name>
    <name type="common">Perkinsus atlanticus</name>
    <dbReference type="NCBI Taxonomy" id="32597"/>
    <lineage>
        <taxon>Eukaryota</taxon>
        <taxon>Sar</taxon>
        <taxon>Alveolata</taxon>
        <taxon>Perkinsozoa</taxon>
        <taxon>Perkinsea</taxon>
        <taxon>Perkinsida</taxon>
        <taxon>Perkinsidae</taxon>
        <taxon>Perkinsus</taxon>
    </lineage>
</organism>
<feature type="compositionally biased region" description="Polar residues" evidence="4">
    <location>
        <begin position="301"/>
        <end position="340"/>
    </location>
</feature>
<feature type="region of interest" description="Disordered" evidence="4">
    <location>
        <begin position="948"/>
        <end position="977"/>
    </location>
</feature>
<evidence type="ECO:0000259" key="6">
    <source>
        <dbReference type="PROSITE" id="PS50897"/>
    </source>
</evidence>
<dbReference type="InterPro" id="IPR044591">
    <property type="entry name" value="RUK"/>
</dbReference>
<keyword evidence="1 3" id="KW-0853">WD repeat</keyword>
<feature type="region of interest" description="Disordered" evidence="4">
    <location>
        <begin position="299"/>
        <end position="358"/>
    </location>
</feature>
<dbReference type="InterPro" id="IPR056981">
    <property type="entry name" value="HEAT_ULK4_RUNKEL"/>
</dbReference>
<proteinExistence type="predicted"/>
<dbReference type="OrthoDB" id="266718at2759"/>
<dbReference type="PANTHER" id="PTHR46562">
    <property type="entry name" value="SERINE/THREONINE-KINASE ULK4-LIKE PROTEIN-RELATED"/>
    <property type="match status" value="1"/>
</dbReference>
<dbReference type="PROSITE" id="PS50082">
    <property type="entry name" value="WD_REPEATS_2"/>
    <property type="match status" value="2"/>
</dbReference>
<sequence>MNNYHLYEEIGHGKYTVVYKGRKRYSIEYVGVKSTEKCRRSRVMNEVAVLNDIKGHFNVLRFHNWYETRNHLWIITEYCAGGDLLKVLKQDSKVSPDQCRAFCLDIISGLHHVHRNGIIYGDLKPSNLLFTEEGRLKLCDFGMSQRLTDLENLSAKGKPLPRRGTPYYMAPELFLDRGVHSFASDLWALGIVMHELVTGRPPFVSNSFQSLQHLIKEEDPKPDITPLSSTMADLVHGRARGGGGDDDSLLAKDPVTRLDWAGLLSHPFWKGQFDHLLDVELPPQKHFSDYVKTSHRLHYPGSSSIGRNATSTSSQRLNPLTVQTPSSEMLRSETPSVVNQPTPPTRRHTVDGIPSPASSPRLQIQQLVFHPSAPSESRRVTVAAAITKLLPHWSDQSVSPISTGQEEDAVPSGESGLALLSSDVRSGYLDSSSDFVDEGASSPAGGKENLRGWENRLPFKAFDRDAFVVAITQSATSAALNKEVHHHIAVIHQQLRSATSPDLVHAIIAYLNHLSERVEIADVVLNSSILSLLLVLASPPDKEADHASRSSRGQWTIIRRSEALRIDTLNMLGKALRHASFIEPGCTTAGGSHSMMVGASVVSHHSEAGTSGLSFDTLTNGAHGGYGLFEMLQQCIEPSSLNSLAIRRGALAALGELMFYVATQQQSPTAAAADTTANSILSACSSSSLDLPPSVVSIFMQTCLVNGDDLEVHGLLMLAAQTLRNIALMAPDGWVSTNLLTPNLAAQVLGRLGKAGCDSAVSPRVRVTCLAALDRTLNLVPSPFTSSELLQVCMSGLRLAARASAESDAQRAVSSGVSFGLRLLGSHARLDATTAEGLVGEILSVLGQPRLSSVSRGKAIVLLARLFLIRGPSTDNIGAHALHCALDKNLAMRFERICRAPDAVRDADSEDEDTASYLQRALSVVIDAVSICLWQCLTDAVSDLHALTTSNPTPSPRYSSSRSGTSSTSASSSASLRRGSASSSVTMNISRALNIIMHLLANSNMARCVLTESHLPSVARIAAWQTPCGSPRSGTNAGLQHLQLLMIEGLPAQVGVLLVCCPSIISHTHSELADVRFRAFKSLSDIIMQMLADDETYNVDGALRARLTSLLREQLLPLLGVLLGDDEPTPTLVRRLLSVALPDEIMTPMVEEAAHRPGGDGKESRHAVLLLMLRYLHDHGLYSTLQALETETNTRLCPPHENDAVEYFRSVVMAGRWGDVLRLVTKLYSSATAAEQRAAQFRVYRQEFLELLFLTEGDEEAGRGANEPLVEKAMVEDMAQVLEKIKPLCSNTEYAELYEALTAPSLEEYRQGWQSKAGGRYGLWRSYVPKLMEVYGNSGWAECGMVTPGCCKDEDTLDDLVALGLRHKYISSPQTKRTTGSPQVPSEPAVLQKLGEPAREVGQTEELQHSSVGQLGPEARSSTPTPDRRRASPSSQGVSAVDSRGGSRICCGGMGVFMIQTIVEIDIPWDTETGHGSAERSSREEEAVRDSRQVMEIILLDLVILSADFGGVGSCMAVGPLGRETRSPPNHFRVIWATHTEALSNKDVQSNASSHGQATPPRQSTPMEGNRSRRPSARTGSTLDGEASRSSPGGPIQEHIEVTQIWQYEDTQAIRCVSFSPCARYLGIGTNSRSLIVFDSVAIEDGETEELLRRDRYHAGSIYCMSWSPGSTLLVTGSNDQNVQVLSFDHSAELVNPSRAEDNPTSRDRPDGLCGDLQHFPQRLRATSSVFVENGKCKATLDGHRWREAMAGNALSLSCGSQGDGGLVAVGSSGGSVSMWSLRSCSPVWKPAEDVHHHKDANSVSISPDAVYIGAGYEDGSVAIWDTRSTAQQPLVYRRSAHGDSCRAVTLLTDFGSQQPKIASVGFDHSLLVINGTGATDCTLQEHTDRAVGISWCGEKRMLISSSADATARCFKLRC</sequence>
<dbReference type="SUPFAM" id="SSF50978">
    <property type="entry name" value="WD40 repeat-like"/>
    <property type="match status" value="1"/>
</dbReference>
<dbReference type="Pfam" id="PF23606">
    <property type="entry name" value="HEAT_ULK4"/>
    <property type="match status" value="1"/>
</dbReference>
<dbReference type="GO" id="GO:0005524">
    <property type="term" value="F:ATP binding"/>
    <property type="evidence" value="ECO:0007669"/>
    <property type="project" value="InterPro"/>
</dbReference>
<feature type="region of interest" description="Disordered" evidence="4">
    <location>
        <begin position="1470"/>
        <end position="1489"/>
    </location>
</feature>
<dbReference type="InterPro" id="IPR000719">
    <property type="entry name" value="Prot_kinase_dom"/>
</dbReference>
<feature type="compositionally biased region" description="Polar residues" evidence="4">
    <location>
        <begin position="1547"/>
        <end position="1567"/>
    </location>
</feature>
<gene>
    <name evidence="7" type="primary">ULK4</name>
    <name evidence="7" type="ORF">FOZ60_010515</name>
</gene>
<dbReference type="InterPro" id="IPR016024">
    <property type="entry name" value="ARM-type_fold"/>
</dbReference>
<feature type="domain" description="Protein kinase" evidence="5">
    <location>
        <begin position="4"/>
        <end position="269"/>
    </location>
</feature>
<dbReference type="InterPro" id="IPR011009">
    <property type="entry name" value="Kinase-like_dom_sf"/>
</dbReference>
<dbReference type="SUPFAM" id="SSF56112">
    <property type="entry name" value="Protein kinase-like (PK-like)"/>
    <property type="match status" value="1"/>
</dbReference>
<dbReference type="InterPro" id="IPR001680">
    <property type="entry name" value="WD40_rpt"/>
</dbReference>
<evidence type="ECO:0000256" key="1">
    <source>
        <dbReference type="ARBA" id="ARBA00022574"/>
    </source>
</evidence>
<feature type="domain" description="CTLH" evidence="6">
    <location>
        <begin position="1201"/>
        <end position="1259"/>
    </location>
</feature>
<dbReference type="EMBL" id="JABANP010000043">
    <property type="protein sequence ID" value="KAF4693590.1"/>
    <property type="molecule type" value="Genomic_DNA"/>
</dbReference>
<feature type="region of interest" description="Disordered" evidence="4">
    <location>
        <begin position="1547"/>
        <end position="1596"/>
    </location>
</feature>
<evidence type="ECO:0000313" key="8">
    <source>
        <dbReference type="Proteomes" id="UP000541610"/>
    </source>
</evidence>
<dbReference type="InterPro" id="IPR019775">
    <property type="entry name" value="WD40_repeat_CS"/>
</dbReference>
<keyword evidence="2" id="KW-0677">Repeat</keyword>
<keyword evidence="7" id="KW-0418">Kinase</keyword>
<evidence type="ECO:0000256" key="2">
    <source>
        <dbReference type="ARBA" id="ARBA00022737"/>
    </source>
</evidence>
<evidence type="ECO:0000259" key="5">
    <source>
        <dbReference type="PROSITE" id="PS50011"/>
    </source>
</evidence>
<dbReference type="PANTHER" id="PTHR46562:SF1">
    <property type="entry name" value="SERINE_THREONINE-PROTEIN KINASE ULK4"/>
    <property type="match status" value="1"/>
</dbReference>
<feature type="compositionally biased region" description="Basic and acidic residues" evidence="4">
    <location>
        <begin position="1477"/>
        <end position="1489"/>
    </location>
</feature>
<evidence type="ECO:0000256" key="3">
    <source>
        <dbReference type="PROSITE-ProRule" id="PRU00221"/>
    </source>
</evidence>
<keyword evidence="7" id="KW-0808">Transferase</keyword>
<dbReference type="InterPro" id="IPR008271">
    <property type="entry name" value="Ser/Thr_kinase_AS"/>
</dbReference>
<dbReference type="GO" id="GO:0004672">
    <property type="term" value="F:protein kinase activity"/>
    <property type="evidence" value="ECO:0007669"/>
    <property type="project" value="InterPro"/>
</dbReference>
<evidence type="ECO:0000256" key="4">
    <source>
        <dbReference type="SAM" id="MobiDB-lite"/>
    </source>
</evidence>